<dbReference type="Gene3D" id="3.15.20.10">
    <property type="entry name" value="Bactericidal permeability-increasing protein, domain 2"/>
    <property type="match status" value="1"/>
</dbReference>
<keyword evidence="7 13" id="KW-0732">Signal</keyword>
<comment type="caution">
    <text evidence="17">The sequence shown here is derived from an EMBL/GenBank/DDBJ whole genome shotgun (WGS) entry which is preliminary data.</text>
</comment>
<keyword evidence="9 13" id="KW-0044">Antibiotic</keyword>
<dbReference type="SMART" id="SM00329">
    <property type="entry name" value="BPI2"/>
    <property type="match status" value="1"/>
</dbReference>
<evidence type="ECO:0000256" key="1">
    <source>
        <dbReference type="ARBA" id="ARBA00004613"/>
    </source>
</evidence>
<evidence type="ECO:0000256" key="3">
    <source>
        <dbReference type="ARBA" id="ARBA00017827"/>
    </source>
</evidence>
<comment type="domain">
    <text evidence="13">The N- and C-terminal barrels adopt an identical fold despite having only 13% of conserved residues.</text>
</comment>
<dbReference type="FunFam" id="3.15.10.10:FF:000001">
    <property type="entry name" value="phospholipid transfer protein-like"/>
    <property type="match status" value="1"/>
</dbReference>
<dbReference type="GO" id="GO:0008289">
    <property type="term" value="F:lipid binding"/>
    <property type="evidence" value="ECO:0007669"/>
    <property type="project" value="InterPro"/>
</dbReference>
<dbReference type="InterPro" id="IPR017942">
    <property type="entry name" value="Lipid-bd_serum_glycop_N"/>
</dbReference>
<keyword evidence="5 13" id="KW-0929">Antimicrobial</keyword>
<dbReference type="InterPro" id="IPR017943">
    <property type="entry name" value="Bactericidal_perm-incr_a/b_dom"/>
</dbReference>
<comment type="function">
    <text evidence="13">The cytotoxic action of BPI is limited to many species of Gram-negative bacteria; this specificity may be explained by a strong affinity of the very basic N-terminal half for the negatively charged lipopolysaccharides that are unique to the Gram-negative bacterial outer envelope.</text>
</comment>
<dbReference type="SMART" id="SM00328">
    <property type="entry name" value="BPI1"/>
    <property type="match status" value="1"/>
</dbReference>
<dbReference type="InterPro" id="IPR001124">
    <property type="entry name" value="Lipid-bd_serum_glycop_C"/>
</dbReference>
<evidence type="ECO:0000256" key="2">
    <source>
        <dbReference type="ARBA" id="ARBA00007292"/>
    </source>
</evidence>
<feature type="domain" description="Lipid-binding serum glycoprotein C-terminal" evidence="16">
    <location>
        <begin position="215"/>
        <end position="420"/>
    </location>
</feature>
<keyword evidence="4 13" id="KW-0964">Secreted</keyword>
<dbReference type="InterPro" id="IPR032942">
    <property type="entry name" value="BPI/LBP/Plunc"/>
</dbReference>
<dbReference type="Pfam" id="PF01273">
    <property type="entry name" value="LBP_BPI_CETP"/>
    <property type="match status" value="1"/>
</dbReference>
<dbReference type="PANTHER" id="PTHR10504:SF84">
    <property type="entry name" value="BACTERICIDAL PERMEABILITY-INCREASING PROTEIN"/>
    <property type="match status" value="1"/>
</dbReference>
<comment type="similarity">
    <text evidence="2">Belongs to the BPI/LBP/Plunc superfamily. BPI/LBP family.</text>
</comment>
<feature type="chain" id="PRO_5043507462" description="Bactericidal permeability-increasing protein" evidence="14">
    <location>
        <begin position="22"/>
        <end position="425"/>
    </location>
</feature>
<dbReference type="GO" id="GO:0045087">
    <property type="term" value="P:innate immune response"/>
    <property type="evidence" value="ECO:0007669"/>
    <property type="project" value="UniProtKB-UniRule"/>
</dbReference>
<keyword evidence="10 13" id="KW-1015">Disulfide bond</keyword>
<dbReference type="Proteomes" id="UP000824782">
    <property type="component" value="Unassembled WGS sequence"/>
</dbReference>
<name>A0AAV7AV77_ENGPU</name>
<evidence type="ECO:0000256" key="14">
    <source>
        <dbReference type="SAM" id="SignalP"/>
    </source>
</evidence>
<dbReference type="EMBL" id="WNYA01000006">
    <property type="protein sequence ID" value="KAG8565449.1"/>
    <property type="molecule type" value="Genomic_DNA"/>
</dbReference>
<dbReference type="Pfam" id="PF02886">
    <property type="entry name" value="LBP_BPI_CETP_C"/>
    <property type="match status" value="1"/>
</dbReference>
<keyword evidence="18" id="KW-1185">Reference proteome</keyword>
<evidence type="ECO:0000313" key="18">
    <source>
        <dbReference type="Proteomes" id="UP000824782"/>
    </source>
</evidence>
<organism evidence="17 18">
    <name type="scientific">Engystomops pustulosus</name>
    <name type="common">Tungara frog</name>
    <name type="synonym">Physalaemus pustulosus</name>
    <dbReference type="NCBI Taxonomy" id="76066"/>
    <lineage>
        <taxon>Eukaryota</taxon>
        <taxon>Metazoa</taxon>
        <taxon>Chordata</taxon>
        <taxon>Craniata</taxon>
        <taxon>Vertebrata</taxon>
        <taxon>Euteleostomi</taxon>
        <taxon>Amphibia</taxon>
        <taxon>Batrachia</taxon>
        <taxon>Anura</taxon>
        <taxon>Neobatrachia</taxon>
        <taxon>Hyloidea</taxon>
        <taxon>Leptodactylidae</taxon>
        <taxon>Leiuperinae</taxon>
        <taxon>Engystomops</taxon>
    </lineage>
</organism>
<evidence type="ECO:0000259" key="16">
    <source>
        <dbReference type="SMART" id="SM00329"/>
    </source>
</evidence>
<proteinExistence type="inferred from homology"/>
<evidence type="ECO:0000256" key="8">
    <source>
        <dbReference type="ARBA" id="ARBA00022859"/>
    </source>
</evidence>
<evidence type="ECO:0000259" key="15">
    <source>
        <dbReference type="SMART" id="SM00328"/>
    </source>
</evidence>
<dbReference type="PANTHER" id="PTHR10504">
    <property type="entry name" value="BACTERICIDAL PERMEABILITY-INCREASING BPI PROTEIN-RELATED"/>
    <property type="match status" value="1"/>
</dbReference>
<evidence type="ECO:0000256" key="6">
    <source>
        <dbReference type="ARBA" id="ARBA00022588"/>
    </source>
</evidence>
<dbReference type="InterPro" id="IPR017954">
    <property type="entry name" value="Lipid-bd_serum_glycop_CS"/>
</dbReference>
<dbReference type="AlphaFoldDB" id="A0AAV7AV77"/>
<feature type="signal peptide" evidence="14">
    <location>
        <begin position="1"/>
        <end position="21"/>
    </location>
</feature>
<evidence type="ECO:0000256" key="13">
    <source>
        <dbReference type="RuleBase" id="RU369039"/>
    </source>
</evidence>
<evidence type="ECO:0000256" key="10">
    <source>
        <dbReference type="ARBA" id="ARBA00023157"/>
    </source>
</evidence>
<dbReference type="CDD" id="cd00025">
    <property type="entry name" value="BPI1"/>
    <property type="match status" value="1"/>
</dbReference>
<evidence type="ECO:0000256" key="5">
    <source>
        <dbReference type="ARBA" id="ARBA00022529"/>
    </source>
</evidence>
<feature type="domain" description="Lipid-binding serum glycoprotein N-terminal" evidence="15">
    <location>
        <begin position="29"/>
        <end position="261"/>
    </location>
</feature>
<evidence type="ECO:0000256" key="11">
    <source>
        <dbReference type="ARBA" id="ARBA00023180"/>
    </source>
</evidence>
<evidence type="ECO:0000256" key="7">
    <source>
        <dbReference type="ARBA" id="ARBA00022729"/>
    </source>
</evidence>
<dbReference type="SUPFAM" id="SSF55394">
    <property type="entry name" value="Bactericidal permeability-increasing protein, BPI"/>
    <property type="match status" value="2"/>
</dbReference>
<dbReference type="GO" id="GO:0050829">
    <property type="term" value="P:defense response to Gram-negative bacterium"/>
    <property type="evidence" value="ECO:0007669"/>
    <property type="project" value="UniProtKB-UniRule"/>
</dbReference>
<protein>
    <recommendedName>
        <fullName evidence="3 13">Bactericidal permeability-increasing protein</fullName>
        <shortName evidence="13">BPI</shortName>
    </recommendedName>
</protein>
<dbReference type="Gene3D" id="3.15.10.10">
    <property type="entry name" value="Bactericidal permeability-increasing protein, domain 1"/>
    <property type="match status" value="1"/>
</dbReference>
<comment type="subcellular location">
    <subcellularLocation>
        <location evidence="1 13">Secreted</location>
    </subcellularLocation>
</comment>
<reference evidence="17" key="1">
    <citation type="thesis" date="2020" institute="ProQuest LLC" country="789 East Eisenhower Parkway, Ann Arbor, MI, USA">
        <title>Comparative Genomics and Chromosome Evolution.</title>
        <authorList>
            <person name="Mudd A.B."/>
        </authorList>
    </citation>
    <scope>NUCLEOTIDE SEQUENCE</scope>
    <source>
        <strain evidence="17">237g6f4</strain>
        <tissue evidence="17">Blood</tissue>
    </source>
</reference>
<keyword evidence="11 13" id="KW-0325">Glycoprotein</keyword>
<dbReference type="GO" id="GO:0005615">
    <property type="term" value="C:extracellular space"/>
    <property type="evidence" value="ECO:0007669"/>
    <property type="project" value="UniProtKB-UniRule"/>
</dbReference>
<gene>
    <name evidence="17" type="ORF">GDO81_012853</name>
</gene>
<evidence type="ECO:0000313" key="17">
    <source>
        <dbReference type="EMBL" id="KAG8565449.1"/>
    </source>
</evidence>
<comment type="subunit">
    <text evidence="12 13">Monomer. Homodimer; disulfide-linked.</text>
</comment>
<keyword evidence="6 13" id="KW-0399">Innate immunity</keyword>
<dbReference type="PROSITE" id="PS00400">
    <property type="entry name" value="LBP_BPI_CETP"/>
    <property type="match status" value="1"/>
</dbReference>
<evidence type="ECO:0000256" key="9">
    <source>
        <dbReference type="ARBA" id="ARBA00023022"/>
    </source>
</evidence>
<evidence type="ECO:0000256" key="12">
    <source>
        <dbReference type="ARBA" id="ARBA00025943"/>
    </source>
</evidence>
<sequence>MAPGYALALAFSVALLVTTDAGNPGLVARITQKGLDYARQQGIIVLKQKLSTLHLPDYSGSYDVGVLGNVDYDINSMVVTDLQLPSSEVTLLPNVGLKLTVSGAYIEIHGKWRVHYLFISSHGDFELKVLGISISVGLSLGSDGSGRPTISTADCSAHISDMQVHFSGGLDWLINLFDDTIASSLRDNLQKQICPLVADAIQNQLEPVLRTLPVIEIVIHFIVTSNIDDVAAIDYSLTGPPIVTAENLDVQLKIPKDFPVRLNTSSFGKMIPQISKMYPDMLMKLKISSPSAPSLAMKPGNVTISPLLDIQAYAILPNSSLAPLFLLNLSTDAVAKLGVNSSRIVGHLELSSITIALERSDVGPFPVQILSFAVNYYISHILLPEVNDILKNGYPLPLLDHIQLSNLMLKLNEHYLLLGADVQYE</sequence>
<keyword evidence="8 13" id="KW-0391">Immunity</keyword>
<accession>A0AAV7AV77</accession>
<evidence type="ECO:0000256" key="4">
    <source>
        <dbReference type="ARBA" id="ARBA00022525"/>
    </source>
</evidence>
<comment type="domain">
    <text evidence="13">The N-terminal region may be exposed to the interior of the granule, whereas the C-terminal portion may be embedded in the membrane. During phagocytosis and degranulation, proteases may be released and activated and cleave BPI at the junction of the N- and C-terminal portions of the molecule, providing controlled release of the N-terminal antibacterial fragment when bacteria are ingested.</text>
</comment>